<keyword evidence="3" id="KW-1185">Reference proteome</keyword>
<accession>A0A918FZH5</accession>
<dbReference type="Pfam" id="PF13822">
    <property type="entry name" value="ACC_epsilon"/>
    <property type="match status" value="1"/>
</dbReference>
<evidence type="ECO:0000256" key="1">
    <source>
        <dbReference type="SAM" id="MobiDB-lite"/>
    </source>
</evidence>
<reference evidence="2" key="2">
    <citation type="submission" date="2020-09" db="EMBL/GenBank/DDBJ databases">
        <authorList>
            <person name="Sun Q."/>
            <person name="Ohkuma M."/>
        </authorList>
    </citation>
    <scope>NUCLEOTIDE SEQUENCE</scope>
    <source>
        <strain evidence="2">JCM 4386</strain>
    </source>
</reference>
<evidence type="ECO:0008006" key="4">
    <source>
        <dbReference type="Google" id="ProtNLM"/>
    </source>
</evidence>
<name>A0A918FZH5_9ACTN</name>
<gene>
    <name evidence="2" type="ORF">GCM10010269_50340</name>
</gene>
<sequence length="87" mass="9149">MDIPEIRVTKGHAEPEEVAALTAALLVRAAAPPVPDEGPVRALWRRLEREPGFWAAHSWHDRGGSAGSGPLRSAHPARGAGCPTAGQ</sequence>
<feature type="region of interest" description="Disordered" evidence="1">
    <location>
        <begin position="58"/>
        <end position="87"/>
    </location>
</feature>
<dbReference type="Proteomes" id="UP000606194">
    <property type="component" value="Unassembled WGS sequence"/>
</dbReference>
<dbReference type="EMBL" id="BMTL01000022">
    <property type="protein sequence ID" value="GGS05381.1"/>
    <property type="molecule type" value="Genomic_DNA"/>
</dbReference>
<comment type="caution">
    <text evidence="2">The sequence shown here is derived from an EMBL/GenBank/DDBJ whole genome shotgun (WGS) entry which is preliminary data.</text>
</comment>
<dbReference type="AlphaFoldDB" id="A0A918FZH5"/>
<evidence type="ECO:0000313" key="2">
    <source>
        <dbReference type="EMBL" id="GGS05381.1"/>
    </source>
</evidence>
<evidence type="ECO:0000313" key="3">
    <source>
        <dbReference type="Proteomes" id="UP000606194"/>
    </source>
</evidence>
<proteinExistence type="predicted"/>
<dbReference type="InterPro" id="IPR032716">
    <property type="entry name" value="ACC_epsilon"/>
</dbReference>
<organism evidence="2 3">
    <name type="scientific">Streptomyces humidus</name>
    <dbReference type="NCBI Taxonomy" id="52259"/>
    <lineage>
        <taxon>Bacteria</taxon>
        <taxon>Bacillati</taxon>
        <taxon>Actinomycetota</taxon>
        <taxon>Actinomycetes</taxon>
        <taxon>Kitasatosporales</taxon>
        <taxon>Streptomycetaceae</taxon>
        <taxon>Streptomyces</taxon>
    </lineage>
</organism>
<protein>
    <recommendedName>
        <fullName evidence="4">Acyl-CoA carboxylase subunit epsilon</fullName>
    </recommendedName>
</protein>
<reference evidence="2" key="1">
    <citation type="journal article" date="2014" name="Int. J. Syst. Evol. Microbiol.">
        <title>Complete genome sequence of Corynebacterium casei LMG S-19264T (=DSM 44701T), isolated from a smear-ripened cheese.</title>
        <authorList>
            <consortium name="US DOE Joint Genome Institute (JGI-PGF)"/>
            <person name="Walter F."/>
            <person name="Albersmeier A."/>
            <person name="Kalinowski J."/>
            <person name="Ruckert C."/>
        </authorList>
    </citation>
    <scope>NUCLEOTIDE SEQUENCE</scope>
    <source>
        <strain evidence="2">JCM 4386</strain>
    </source>
</reference>
<dbReference type="GO" id="GO:0004658">
    <property type="term" value="F:propionyl-CoA carboxylase activity"/>
    <property type="evidence" value="ECO:0007669"/>
    <property type="project" value="InterPro"/>
</dbReference>
<dbReference type="GO" id="GO:0003989">
    <property type="term" value="F:acetyl-CoA carboxylase activity"/>
    <property type="evidence" value="ECO:0007669"/>
    <property type="project" value="InterPro"/>
</dbReference>